<dbReference type="AlphaFoldDB" id="A0A953HX85"/>
<dbReference type="PIRSF" id="PIRSF039012">
    <property type="entry name" value="ASP"/>
    <property type="match status" value="1"/>
</dbReference>
<dbReference type="InterPro" id="IPR055438">
    <property type="entry name" value="AstE_AspA_cat"/>
</dbReference>
<reference evidence="6" key="1">
    <citation type="submission" date="2021-06" db="EMBL/GenBank/DDBJ databases">
        <title>44 bacteria genomes isolated from Dapeng, Shenzhen.</title>
        <authorList>
            <person name="Zheng W."/>
            <person name="Yu S."/>
            <person name="Huang Y."/>
        </authorList>
    </citation>
    <scope>NUCLEOTIDE SEQUENCE</scope>
    <source>
        <strain evidence="6">DP5N28-2</strain>
    </source>
</reference>
<dbReference type="InterPro" id="IPR043795">
    <property type="entry name" value="N-alpha-Ac-DABA-like"/>
</dbReference>
<keyword evidence="4" id="KW-0862">Zinc</keyword>
<name>A0A953HX85_9BACT</name>
<dbReference type="EMBL" id="JAHVHU010000019">
    <property type="protein sequence ID" value="MBY5959890.1"/>
    <property type="molecule type" value="Genomic_DNA"/>
</dbReference>
<dbReference type="Gene3D" id="3.40.630.10">
    <property type="entry name" value="Zn peptidases"/>
    <property type="match status" value="1"/>
</dbReference>
<dbReference type="GO" id="GO:0016811">
    <property type="term" value="F:hydrolase activity, acting on carbon-nitrogen (but not peptide) bonds, in linear amides"/>
    <property type="evidence" value="ECO:0007669"/>
    <property type="project" value="InterPro"/>
</dbReference>
<dbReference type="GO" id="GO:0016788">
    <property type="term" value="F:hydrolase activity, acting on ester bonds"/>
    <property type="evidence" value="ECO:0007669"/>
    <property type="project" value="InterPro"/>
</dbReference>
<dbReference type="Pfam" id="PF24827">
    <property type="entry name" value="AstE_AspA_cat"/>
    <property type="match status" value="1"/>
</dbReference>
<evidence type="ECO:0000256" key="2">
    <source>
        <dbReference type="ARBA" id="ARBA00022723"/>
    </source>
</evidence>
<evidence type="ECO:0000259" key="5">
    <source>
        <dbReference type="Pfam" id="PF24827"/>
    </source>
</evidence>
<dbReference type="CDD" id="cd06251">
    <property type="entry name" value="M14_ASTE_ASPA-like"/>
    <property type="match status" value="1"/>
</dbReference>
<comment type="caution">
    <text evidence="6">The sequence shown here is derived from an EMBL/GenBank/DDBJ whole genome shotgun (WGS) entry which is preliminary data.</text>
</comment>
<keyword evidence="2" id="KW-0479">Metal-binding</keyword>
<dbReference type="PANTHER" id="PTHR37326">
    <property type="entry name" value="BLL3975 PROTEIN"/>
    <property type="match status" value="1"/>
</dbReference>
<keyword evidence="7" id="KW-1185">Reference proteome</keyword>
<evidence type="ECO:0000313" key="6">
    <source>
        <dbReference type="EMBL" id="MBY5959890.1"/>
    </source>
</evidence>
<dbReference type="SUPFAM" id="SSF53187">
    <property type="entry name" value="Zn-dependent exopeptidases"/>
    <property type="match status" value="1"/>
</dbReference>
<dbReference type="PANTHER" id="PTHR37326:SF2">
    <property type="entry name" value="SUCCINYLGLUTAMATE DESUCCINYLASE_ASPARTOACYLASE FAMILY PROTEIN"/>
    <property type="match status" value="1"/>
</dbReference>
<feature type="domain" description="Succinylglutamate desuccinylase/Aspartoacylase catalytic" evidence="5">
    <location>
        <begin position="41"/>
        <end position="220"/>
    </location>
</feature>
<protein>
    <submittedName>
        <fullName evidence="6">Succinylglutamate desuccinylase/aspartoacylase family protein</fullName>
    </submittedName>
</protein>
<sequence>MQIGQYKINPGENKEINLYVGALPTGTGVYVKSHIFRSQKPGPTMLVLAGMHGDEINGIEIVRQAIFSGLFDDLIAGTVIAIPVLNIYGFMNFSRYVPDGKDVNRSFPGSANGSLASRVAHMMTKKILPLVDFGIDFHTGGDSRFNYPQVRYTIRSEASRELATIFNAPVLLEKSTIAKTLRAEARSRKIPVIVYEGGESLRLDGHSIEVGLDGIKQILQAKSMLDPGFAYGARFHDFKRSTWIRAHQSGIFVWSEGSGRPVKKGDILGSIYNPNGTEKTTVVAHKPGFLIAHNNIPVVNIGDALFNLAY</sequence>
<evidence type="ECO:0000256" key="4">
    <source>
        <dbReference type="ARBA" id="ARBA00022833"/>
    </source>
</evidence>
<evidence type="ECO:0000256" key="3">
    <source>
        <dbReference type="ARBA" id="ARBA00022801"/>
    </source>
</evidence>
<dbReference type="InterPro" id="IPR053138">
    <property type="entry name" value="N-alpha-Ac-DABA_deacetylase"/>
</dbReference>
<proteinExistence type="predicted"/>
<gene>
    <name evidence="6" type="ORF">KUV50_17175</name>
</gene>
<evidence type="ECO:0000313" key="7">
    <source>
        <dbReference type="Proteomes" id="UP000753961"/>
    </source>
</evidence>
<keyword evidence="3" id="KW-0378">Hydrolase</keyword>
<comment type="cofactor">
    <cofactor evidence="1">
        <name>Zn(2+)</name>
        <dbReference type="ChEBI" id="CHEBI:29105"/>
    </cofactor>
</comment>
<evidence type="ECO:0000256" key="1">
    <source>
        <dbReference type="ARBA" id="ARBA00001947"/>
    </source>
</evidence>
<dbReference type="RefSeq" id="WP_222581427.1">
    <property type="nucleotide sequence ID" value="NZ_JAHVHU010000019.1"/>
</dbReference>
<organism evidence="6 7">
    <name type="scientific">Membranihabitans marinus</name>
    <dbReference type="NCBI Taxonomy" id="1227546"/>
    <lineage>
        <taxon>Bacteria</taxon>
        <taxon>Pseudomonadati</taxon>
        <taxon>Bacteroidota</taxon>
        <taxon>Saprospiria</taxon>
        <taxon>Saprospirales</taxon>
        <taxon>Saprospiraceae</taxon>
        <taxon>Membranihabitans</taxon>
    </lineage>
</organism>
<dbReference type="Proteomes" id="UP000753961">
    <property type="component" value="Unassembled WGS sequence"/>
</dbReference>
<accession>A0A953HX85</accession>
<dbReference type="GO" id="GO:0046872">
    <property type="term" value="F:metal ion binding"/>
    <property type="evidence" value="ECO:0007669"/>
    <property type="project" value="UniProtKB-KW"/>
</dbReference>